<dbReference type="AlphaFoldDB" id="A0A6A5XUT6"/>
<evidence type="ECO:0000313" key="4">
    <source>
        <dbReference type="Proteomes" id="UP000799778"/>
    </source>
</evidence>
<dbReference type="Gene3D" id="1.25.40.20">
    <property type="entry name" value="Ankyrin repeat-containing domain"/>
    <property type="match status" value="1"/>
</dbReference>
<keyword evidence="1" id="KW-0677">Repeat</keyword>
<organism evidence="3 4">
    <name type="scientific">Aaosphaeria arxii CBS 175.79</name>
    <dbReference type="NCBI Taxonomy" id="1450172"/>
    <lineage>
        <taxon>Eukaryota</taxon>
        <taxon>Fungi</taxon>
        <taxon>Dikarya</taxon>
        <taxon>Ascomycota</taxon>
        <taxon>Pezizomycotina</taxon>
        <taxon>Dothideomycetes</taxon>
        <taxon>Pleosporomycetidae</taxon>
        <taxon>Pleosporales</taxon>
        <taxon>Pleosporales incertae sedis</taxon>
        <taxon>Aaosphaeria</taxon>
    </lineage>
</organism>
<dbReference type="PANTHER" id="PTHR24198:SF194">
    <property type="entry name" value="INVERSIN-A"/>
    <property type="match status" value="1"/>
</dbReference>
<accession>A0A6A5XUT6</accession>
<dbReference type="SUPFAM" id="SSF48403">
    <property type="entry name" value="Ankyrin repeat"/>
    <property type="match status" value="1"/>
</dbReference>
<dbReference type="InterPro" id="IPR002110">
    <property type="entry name" value="Ankyrin_rpt"/>
</dbReference>
<dbReference type="Proteomes" id="UP000799778">
    <property type="component" value="Unassembled WGS sequence"/>
</dbReference>
<dbReference type="GeneID" id="54279231"/>
<dbReference type="OrthoDB" id="3799607at2759"/>
<keyword evidence="2" id="KW-0040">ANK repeat</keyword>
<dbReference type="RefSeq" id="XP_033384810.1">
    <property type="nucleotide sequence ID" value="XM_033521834.1"/>
</dbReference>
<protein>
    <submittedName>
        <fullName evidence="3">Ankyrin</fullName>
    </submittedName>
</protein>
<dbReference type="SMART" id="SM00248">
    <property type="entry name" value="ANK"/>
    <property type="match status" value="4"/>
</dbReference>
<proteinExistence type="predicted"/>
<dbReference type="EMBL" id="ML978069">
    <property type="protein sequence ID" value="KAF2016471.1"/>
    <property type="molecule type" value="Genomic_DNA"/>
</dbReference>
<name>A0A6A5XUT6_9PLEO</name>
<evidence type="ECO:0000256" key="2">
    <source>
        <dbReference type="ARBA" id="ARBA00023043"/>
    </source>
</evidence>
<reference evidence="3" key="1">
    <citation type="journal article" date="2020" name="Stud. Mycol.">
        <title>101 Dothideomycetes genomes: a test case for predicting lifestyles and emergence of pathogens.</title>
        <authorList>
            <person name="Haridas S."/>
            <person name="Albert R."/>
            <person name="Binder M."/>
            <person name="Bloem J."/>
            <person name="Labutti K."/>
            <person name="Salamov A."/>
            <person name="Andreopoulos B."/>
            <person name="Baker S."/>
            <person name="Barry K."/>
            <person name="Bills G."/>
            <person name="Bluhm B."/>
            <person name="Cannon C."/>
            <person name="Castanera R."/>
            <person name="Culley D."/>
            <person name="Daum C."/>
            <person name="Ezra D."/>
            <person name="Gonzalez J."/>
            <person name="Henrissat B."/>
            <person name="Kuo A."/>
            <person name="Liang C."/>
            <person name="Lipzen A."/>
            <person name="Lutzoni F."/>
            <person name="Magnuson J."/>
            <person name="Mondo S."/>
            <person name="Nolan M."/>
            <person name="Ohm R."/>
            <person name="Pangilinan J."/>
            <person name="Park H.-J."/>
            <person name="Ramirez L."/>
            <person name="Alfaro M."/>
            <person name="Sun H."/>
            <person name="Tritt A."/>
            <person name="Yoshinaga Y."/>
            <person name="Zwiers L.-H."/>
            <person name="Turgeon B."/>
            <person name="Goodwin S."/>
            <person name="Spatafora J."/>
            <person name="Crous P."/>
            <person name="Grigoriev I."/>
        </authorList>
    </citation>
    <scope>NUCLEOTIDE SEQUENCE</scope>
    <source>
        <strain evidence="3">CBS 175.79</strain>
    </source>
</reference>
<dbReference type="PANTHER" id="PTHR24198">
    <property type="entry name" value="ANKYRIN REPEAT AND PROTEIN KINASE DOMAIN-CONTAINING PROTEIN"/>
    <property type="match status" value="1"/>
</dbReference>
<gene>
    <name evidence="3" type="ORF">BU24DRAFT_202514</name>
</gene>
<evidence type="ECO:0000256" key="1">
    <source>
        <dbReference type="ARBA" id="ARBA00022737"/>
    </source>
</evidence>
<evidence type="ECO:0000313" key="3">
    <source>
        <dbReference type="EMBL" id="KAF2016471.1"/>
    </source>
</evidence>
<sequence>MNVDTPIYRLLDLPADLFDLIIQTCMQLNGFEQTAMIRSTCRAFDDFIVLLLCRKRNFHEVGVTLHTTLDYIVEQAPHLKGTKEELLKSLCRCVVQTSGSSMIGNILRPYMFSKRNADSHINYLHAAAYLGLPVVAERLNGMRMVLRKHFERLQSTGKMRVPRGPSVHNGQGALQCSVAGGHPEIAAMLIKEGCIWNAANWPNSWNRNDALILYSLIRTNYSKRNLEFCLLRATAVGNFDVFQKIMAFGMEKRFAHNHKGHAPATSCPEDLLTAVLMVAAYHGRIQFVEYAINQGAKLNCRIHPRFYECKGIFMTNIGYHYGNSLELAAKCGQYNVVCYLLTRGATPTTQALGEAARRGWLRISQTLIDAGISVYPCRDGSYGYMELMAHVIRRGHTEIVRLFLDNGFGAEHVEKWPEDVERAFREAKRKRTTRIMDLMTEYGLKPRQ</sequence>
<keyword evidence="4" id="KW-1185">Reference proteome</keyword>
<dbReference type="InterPro" id="IPR036770">
    <property type="entry name" value="Ankyrin_rpt-contain_sf"/>
</dbReference>